<dbReference type="KEGG" id="clup:CLUP02_10298"/>
<keyword evidence="2" id="KW-1185">Reference proteome</keyword>
<evidence type="ECO:0000313" key="2">
    <source>
        <dbReference type="Proteomes" id="UP000830671"/>
    </source>
</evidence>
<evidence type="ECO:0000313" key="1">
    <source>
        <dbReference type="EMBL" id="UQC84802.1"/>
    </source>
</evidence>
<dbReference type="EMBL" id="CP019477">
    <property type="protein sequence ID" value="UQC84802.1"/>
    <property type="molecule type" value="Genomic_DNA"/>
</dbReference>
<accession>A0A9Q8WJ82</accession>
<name>A0A9Q8WJ82_9PEZI</name>
<sequence length="147" mass="16720">MRVLFCPCLYWSVDYVHGLFSTHCCKGIGVGKDGAQTGIAKRMKGQARSLNLAWKVLGGNEMDGCGGYLKSPRQACSGRSRRRKYGRKQQGKVKLQVDNHMSMESSLRTLNMQQEQQQEQRWQLWKVLMEPQLPRAELRSFAGALID</sequence>
<dbReference type="AlphaFoldDB" id="A0A9Q8WJ82"/>
<protein>
    <submittedName>
        <fullName evidence="1">Uncharacterized protein</fullName>
    </submittedName>
</protein>
<gene>
    <name evidence="1" type="ORF">CLUP02_10298</name>
</gene>
<dbReference type="Proteomes" id="UP000830671">
    <property type="component" value="Chromosome 5"/>
</dbReference>
<reference evidence="1" key="1">
    <citation type="journal article" date="2021" name="Mol. Plant Microbe Interact.">
        <title>Complete Genome Sequence of the Plant-Pathogenic Fungus Colletotrichum lupini.</title>
        <authorList>
            <person name="Baroncelli R."/>
            <person name="Pensec F."/>
            <person name="Da Lio D."/>
            <person name="Boufleur T."/>
            <person name="Vicente I."/>
            <person name="Sarrocco S."/>
            <person name="Picot A."/>
            <person name="Baraldi E."/>
            <person name="Sukno S."/>
            <person name="Thon M."/>
            <person name="Le Floch G."/>
        </authorList>
    </citation>
    <scope>NUCLEOTIDE SEQUENCE</scope>
    <source>
        <strain evidence="1">IMI 504893</strain>
    </source>
</reference>
<dbReference type="GeneID" id="73344284"/>
<proteinExistence type="predicted"/>
<organism evidence="1 2">
    <name type="scientific">Colletotrichum lupini</name>
    <dbReference type="NCBI Taxonomy" id="145971"/>
    <lineage>
        <taxon>Eukaryota</taxon>
        <taxon>Fungi</taxon>
        <taxon>Dikarya</taxon>
        <taxon>Ascomycota</taxon>
        <taxon>Pezizomycotina</taxon>
        <taxon>Sordariomycetes</taxon>
        <taxon>Hypocreomycetidae</taxon>
        <taxon>Glomerellales</taxon>
        <taxon>Glomerellaceae</taxon>
        <taxon>Colletotrichum</taxon>
        <taxon>Colletotrichum acutatum species complex</taxon>
    </lineage>
</organism>
<dbReference type="RefSeq" id="XP_049146419.1">
    <property type="nucleotide sequence ID" value="XM_049289274.1"/>
</dbReference>